<dbReference type="Pfam" id="PF20036">
    <property type="entry name" value="Gp13-like"/>
    <property type="match status" value="1"/>
</dbReference>
<evidence type="ECO:0000313" key="1">
    <source>
        <dbReference type="EMBL" id="XBO69224.1"/>
    </source>
</evidence>
<accession>A0AAU7KCT1</accession>
<dbReference type="InterPro" id="IPR045404">
    <property type="entry name" value="Gp13-like"/>
</dbReference>
<proteinExistence type="predicted"/>
<dbReference type="AlphaFoldDB" id="A0AAU7KCT1"/>
<sequence>MALSDMKVFNDFLYSAATETIRQQIELFNAATGGALQLQQAGNVGDFAHEASYKAIANLMRRRNAYGTGAVTPTTLAQMDHVAVKIAGGTSPVEFQPQQFQWIQRQPEEAGVVIGEQVARGVIADEVNTAILALQTAMIGNSAVAHDATAGTLNLNALNKGAGKFGDRMMDIMVWVLHSKPMTDLFDGALTNGNQLFEFGTVRVTQDGFGRRFVMTDSPALYEADGGGAGTDHYHTLGLAEGAAVVEDNNDYYATVEEKTGDENIRRIFQAEYTYNLGLKGYSYGGTKSPDDATIGTGGNWSQIASDVKDTAGVIVTSL</sequence>
<dbReference type="EMBL" id="CP098827">
    <property type="protein sequence ID" value="XBO69224.1"/>
    <property type="molecule type" value="Genomic_DNA"/>
</dbReference>
<name>A0AAU7KCT1_9GAMM</name>
<dbReference type="RefSeq" id="WP_108448748.1">
    <property type="nucleotide sequence ID" value="NZ_CP098827.1"/>
</dbReference>
<reference evidence="1" key="1">
    <citation type="submission" date="2022-06" db="EMBL/GenBank/DDBJ databases">
        <title>A novel DMS-producing enzyme.</title>
        <authorList>
            <person name="Zhang Y."/>
        </authorList>
    </citation>
    <scope>NUCLEOTIDE SEQUENCE</scope>
    <source>
        <strain evidence="1">RT37</strain>
    </source>
</reference>
<organism evidence="1">
    <name type="scientific">Halomonas sp. RT37</name>
    <dbReference type="NCBI Taxonomy" id="2950872"/>
    <lineage>
        <taxon>Bacteria</taxon>
        <taxon>Pseudomonadati</taxon>
        <taxon>Pseudomonadota</taxon>
        <taxon>Gammaproteobacteria</taxon>
        <taxon>Oceanospirillales</taxon>
        <taxon>Halomonadaceae</taxon>
        <taxon>Halomonas</taxon>
    </lineage>
</organism>
<gene>
    <name evidence="1" type="ORF">NFG58_11305</name>
</gene>
<protein>
    <submittedName>
        <fullName evidence="1">Major capsid protein</fullName>
    </submittedName>
</protein>